<dbReference type="NCBIfam" id="TIGR00097">
    <property type="entry name" value="HMP-P_kinase"/>
    <property type="match status" value="1"/>
</dbReference>
<keyword evidence="7 11" id="KW-0418">Kinase</keyword>
<comment type="function">
    <text evidence="3">Catalyzes the phosphorylation of hydroxymethylpyrimidine phosphate (HMP-P) to HMP-PP, and of HMP to HMP-P.</text>
</comment>
<evidence type="ECO:0000256" key="2">
    <source>
        <dbReference type="ARBA" id="ARBA00000565"/>
    </source>
</evidence>
<dbReference type="PANTHER" id="PTHR20858">
    <property type="entry name" value="PHOSPHOMETHYLPYRIMIDINE KINASE"/>
    <property type="match status" value="1"/>
</dbReference>
<gene>
    <name evidence="11" type="primary">thiD</name>
    <name evidence="11" type="ORF">HLI28_01685</name>
</gene>
<dbReference type="Proteomes" id="UP000557204">
    <property type="component" value="Unassembled WGS sequence"/>
</dbReference>
<evidence type="ECO:0000313" key="12">
    <source>
        <dbReference type="Proteomes" id="UP000557204"/>
    </source>
</evidence>
<evidence type="ECO:0000256" key="7">
    <source>
        <dbReference type="ARBA" id="ARBA00022777"/>
    </source>
</evidence>
<dbReference type="GO" id="GO:0008902">
    <property type="term" value="F:hydroxymethylpyrimidine kinase activity"/>
    <property type="evidence" value="ECO:0007669"/>
    <property type="project" value="UniProtKB-EC"/>
</dbReference>
<dbReference type="GO" id="GO:0008972">
    <property type="term" value="F:phosphomethylpyrimidine kinase activity"/>
    <property type="evidence" value="ECO:0007669"/>
    <property type="project" value="UniProtKB-EC"/>
</dbReference>
<evidence type="ECO:0000256" key="8">
    <source>
        <dbReference type="ARBA" id="ARBA00022840"/>
    </source>
</evidence>
<dbReference type="FunFam" id="3.40.1190.20:FF:000003">
    <property type="entry name" value="Phosphomethylpyrimidine kinase ThiD"/>
    <property type="match status" value="1"/>
</dbReference>
<dbReference type="EC" id="2.7.4.7" evidence="11"/>
<keyword evidence="8" id="KW-0067">ATP-binding</keyword>
<sequence length="309" mass="31156">MTTNAPHQPLTPPAPRGPVPRVLAVAGSDPSGGAGVQADLKSIAAAGGYGMAALTALTAQNTCGVRAVHVPPPEFLAAQLEAVSDDVAVDAVKIGMLATAEVAAVLADWLRRTPASVPVVLDPVMVATSGDRLLDPAGEEAIRGLLARCDVVTPNLPELGVLLGEPCAADWSAALAQGARLAARWQVRVLVKGGHLANDHAADALVGPGGDVQQVDGVRVGTRHTHGTGCSLSSGLATRYAREGDWRRALVGTKAWLTSALTGADGLGVGRGRGPVDHFAALRDVVVAAGTEPVGGGWGPVAQRVSAGS</sequence>
<feature type="domain" description="Pyridoxamine kinase/Phosphomethylpyrimidine kinase" evidence="10">
    <location>
        <begin position="29"/>
        <end position="277"/>
    </location>
</feature>
<comment type="caution">
    <text evidence="11">The sequence shown here is derived from an EMBL/GenBank/DDBJ whole genome shotgun (WGS) entry which is preliminary data.</text>
</comment>
<dbReference type="GO" id="GO:0005524">
    <property type="term" value="F:ATP binding"/>
    <property type="evidence" value="ECO:0007669"/>
    <property type="project" value="UniProtKB-KW"/>
</dbReference>
<evidence type="ECO:0000256" key="4">
    <source>
        <dbReference type="ARBA" id="ARBA00004769"/>
    </source>
</evidence>
<evidence type="ECO:0000313" key="11">
    <source>
        <dbReference type="EMBL" id="NNU26256.1"/>
    </source>
</evidence>
<dbReference type="Pfam" id="PF08543">
    <property type="entry name" value="Phos_pyr_kin"/>
    <property type="match status" value="1"/>
</dbReference>
<dbReference type="EC" id="2.7.1.49" evidence="11"/>
<dbReference type="GO" id="GO:0005829">
    <property type="term" value="C:cytosol"/>
    <property type="evidence" value="ECO:0007669"/>
    <property type="project" value="TreeGrafter"/>
</dbReference>
<comment type="pathway">
    <text evidence="4">Cofactor biosynthesis; thiamine diphosphate biosynthesis; 4-amino-2-methyl-5-diphosphomethylpyrimidine from 5-amino-1-(5-phospho-D-ribosyl)imidazole: step 3/3.</text>
</comment>
<dbReference type="SUPFAM" id="SSF53613">
    <property type="entry name" value="Ribokinase-like"/>
    <property type="match status" value="1"/>
</dbReference>
<comment type="catalytic activity">
    <reaction evidence="1">
        <text>4-amino-5-hydroxymethyl-2-methylpyrimidine + ATP = 4-amino-2-methyl-5-(phosphooxymethyl)pyrimidine + ADP + H(+)</text>
        <dbReference type="Rhea" id="RHEA:23096"/>
        <dbReference type="ChEBI" id="CHEBI:15378"/>
        <dbReference type="ChEBI" id="CHEBI:16892"/>
        <dbReference type="ChEBI" id="CHEBI:30616"/>
        <dbReference type="ChEBI" id="CHEBI:58354"/>
        <dbReference type="ChEBI" id="CHEBI:456216"/>
        <dbReference type="EC" id="2.7.1.49"/>
    </reaction>
</comment>
<dbReference type="GO" id="GO:0009229">
    <property type="term" value="P:thiamine diphosphate biosynthetic process"/>
    <property type="evidence" value="ECO:0007669"/>
    <property type="project" value="UniProtKB-UniPathway"/>
</dbReference>
<evidence type="ECO:0000256" key="9">
    <source>
        <dbReference type="ARBA" id="ARBA00022977"/>
    </source>
</evidence>
<comment type="catalytic activity">
    <reaction evidence="2">
        <text>4-amino-2-methyl-5-(phosphooxymethyl)pyrimidine + ATP = 4-amino-2-methyl-5-(diphosphooxymethyl)pyrimidine + ADP</text>
        <dbReference type="Rhea" id="RHEA:19893"/>
        <dbReference type="ChEBI" id="CHEBI:30616"/>
        <dbReference type="ChEBI" id="CHEBI:57841"/>
        <dbReference type="ChEBI" id="CHEBI:58354"/>
        <dbReference type="ChEBI" id="CHEBI:456216"/>
        <dbReference type="EC" id="2.7.4.7"/>
    </reaction>
</comment>
<dbReference type="GO" id="GO:0009228">
    <property type="term" value="P:thiamine biosynthetic process"/>
    <property type="evidence" value="ECO:0007669"/>
    <property type="project" value="UniProtKB-KW"/>
</dbReference>
<keyword evidence="12" id="KW-1185">Reference proteome</keyword>
<dbReference type="UniPathway" id="UPA00060">
    <property type="reaction ID" value="UER00138"/>
</dbReference>
<dbReference type="PANTHER" id="PTHR20858:SF17">
    <property type="entry name" value="HYDROXYMETHYLPYRIMIDINE_PHOSPHOMETHYLPYRIMIDINE KINASE THI20-RELATED"/>
    <property type="match status" value="1"/>
</dbReference>
<accession>A0A849JS49</accession>
<organism evidence="11 12">
    <name type="scientific">Isoptericola sediminis</name>
    <dbReference type="NCBI Taxonomy" id="2733572"/>
    <lineage>
        <taxon>Bacteria</taxon>
        <taxon>Bacillati</taxon>
        <taxon>Actinomycetota</taxon>
        <taxon>Actinomycetes</taxon>
        <taxon>Micrococcales</taxon>
        <taxon>Promicromonosporaceae</taxon>
        <taxon>Isoptericola</taxon>
    </lineage>
</organism>
<evidence type="ECO:0000256" key="6">
    <source>
        <dbReference type="ARBA" id="ARBA00022741"/>
    </source>
</evidence>
<protein>
    <submittedName>
        <fullName evidence="11">Bifunctional hydroxymethylpyrimidine kinase/phosphomethylpyrimidine kinase</fullName>
        <ecNumber evidence="11">2.7.1.49</ecNumber>
        <ecNumber evidence="11">2.7.4.7</ecNumber>
    </submittedName>
</protein>
<evidence type="ECO:0000256" key="1">
    <source>
        <dbReference type="ARBA" id="ARBA00000151"/>
    </source>
</evidence>
<reference evidence="11 12" key="1">
    <citation type="submission" date="2020-05" db="EMBL/GenBank/DDBJ databases">
        <title>Genome sequence of Isoptericola sp. JC619 isolated from Chilika lagoon, India.</title>
        <authorList>
            <person name="Kumar D."/>
            <person name="Appam K."/>
            <person name="Gandham S."/>
            <person name="Uppada J."/>
            <person name="Sasikala C."/>
            <person name="Venkata Ramana C."/>
        </authorList>
    </citation>
    <scope>NUCLEOTIDE SEQUENCE [LARGE SCALE GENOMIC DNA]</scope>
    <source>
        <strain evidence="11 12">JC619</strain>
    </source>
</reference>
<dbReference type="InterPro" id="IPR004399">
    <property type="entry name" value="HMP/HMP-P_kinase_dom"/>
</dbReference>
<keyword evidence="5 11" id="KW-0808">Transferase</keyword>
<dbReference type="CDD" id="cd01169">
    <property type="entry name" value="HMPP_kinase"/>
    <property type="match status" value="1"/>
</dbReference>
<dbReference type="RefSeq" id="WP_171245758.1">
    <property type="nucleotide sequence ID" value="NZ_JABFAJ010000003.1"/>
</dbReference>
<dbReference type="InterPro" id="IPR013749">
    <property type="entry name" value="PM/HMP-P_kinase-1"/>
</dbReference>
<proteinExistence type="predicted"/>
<dbReference type="AlphaFoldDB" id="A0A849JS49"/>
<dbReference type="EMBL" id="JABFAJ010000003">
    <property type="protein sequence ID" value="NNU26256.1"/>
    <property type="molecule type" value="Genomic_DNA"/>
</dbReference>
<evidence type="ECO:0000256" key="3">
    <source>
        <dbReference type="ARBA" id="ARBA00003848"/>
    </source>
</evidence>
<evidence type="ECO:0000256" key="5">
    <source>
        <dbReference type="ARBA" id="ARBA00022679"/>
    </source>
</evidence>
<dbReference type="InterPro" id="IPR029056">
    <property type="entry name" value="Ribokinase-like"/>
</dbReference>
<keyword evidence="6" id="KW-0547">Nucleotide-binding</keyword>
<evidence type="ECO:0000259" key="10">
    <source>
        <dbReference type="Pfam" id="PF08543"/>
    </source>
</evidence>
<keyword evidence="9" id="KW-0784">Thiamine biosynthesis</keyword>
<dbReference type="Gene3D" id="3.40.1190.20">
    <property type="match status" value="1"/>
</dbReference>
<name>A0A849JS49_9MICO</name>